<accession>A0A6V7DL81</accession>
<dbReference type="EMBL" id="CAJDKC010000003">
    <property type="protein sequence ID" value="CAD0336545.1"/>
    <property type="molecule type" value="Genomic_DNA"/>
</dbReference>
<gene>
    <name evidence="1" type="ORF">CFBP7900_22570</name>
</gene>
<proteinExistence type="predicted"/>
<dbReference type="Proteomes" id="UP000587508">
    <property type="component" value="Unassembled WGS sequence"/>
</dbReference>
<organism evidence="1 2">
    <name type="scientific">Xanthomonas hortorum pv. carotae</name>
    <dbReference type="NCBI Taxonomy" id="487904"/>
    <lineage>
        <taxon>Bacteria</taxon>
        <taxon>Pseudomonadati</taxon>
        <taxon>Pseudomonadota</taxon>
        <taxon>Gammaproteobacteria</taxon>
        <taxon>Lysobacterales</taxon>
        <taxon>Lysobacteraceae</taxon>
        <taxon>Xanthomonas</taxon>
    </lineage>
</organism>
<dbReference type="AlphaFoldDB" id="A0A6V7DL81"/>
<protein>
    <submittedName>
        <fullName evidence="1">Uncharacterized protein</fullName>
    </submittedName>
</protein>
<dbReference type="EMBL" id="CAJDKC010000003">
    <property type="protein sequence ID" value="CAD0336534.1"/>
    <property type="molecule type" value="Genomic_DNA"/>
</dbReference>
<name>A0A6V7DL81_9XANT</name>
<evidence type="ECO:0000313" key="1">
    <source>
        <dbReference type="EMBL" id="CAD0336534.1"/>
    </source>
</evidence>
<sequence length="133" mass="14792">MVVWRILDPTVTSLSIGDKVLAINDVTTPEWQRRLPLAEIKGIPVGDSGYNALVSEDFYVFDPTSELQPGEINEQRLIDRVAAERFAPSHLRPYMTQAMGVRPDIVQLIEASDLEDGGQRLVERSIAGMRSAL</sequence>
<reference evidence="1 2" key="1">
    <citation type="submission" date="2020-07" db="EMBL/GenBank/DDBJ databases">
        <authorList>
            <person name="Pothier F. J."/>
        </authorList>
    </citation>
    <scope>NUCLEOTIDE SEQUENCE [LARGE SCALE GENOMIC DNA]</scope>
    <source>
        <strain evidence="1 2">CFBP 7900</strain>
    </source>
</reference>
<comment type="caution">
    <text evidence="1">The sequence shown here is derived from an EMBL/GenBank/DDBJ whole genome shotgun (WGS) entry which is preliminary data.</text>
</comment>
<evidence type="ECO:0000313" key="2">
    <source>
        <dbReference type="Proteomes" id="UP000587508"/>
    </source>
</evidence>